<dbReference type="Gene3D" id="2.120.10.30">
    <property type="entry name" value="TolB, C-terminal domain"/>
    <property type="match status" value="1"/>
</dbReference>
<evidence type="ECO:0000313" key="2">
    <source>
        <dbReference type="Proteomes" id="UP000596742"/>
    </source>
</evidence>
<dbReference type="SUPFAM" id="SSF63829">
    <property type="entry name" value="Calcium-dependent phosphotriesterase"/>
    <property type="match status" value="1"/>
</dbReference>
<dbReference type="InterPro" id="IPR011042">
    <property type="entry name" value="6-blade_b-propeller_TolB-like"/>
</dbReference>
<dbReference type="EMBL" id="UYJE01007169">
    <property type="protein sequence ID" value="VDI52423.1"/>
    <property type="molecule type" value="Genomic_DNA"/>
</dbReference>
<gene>
    <name evidence="1" type="ORF">MGAL_10B014996</name>
</gene>
<keyword evidence="2" id="KW-1185">Reference proteome</keyword>
<dbReference type="AlphaFoldDB" id="A0A8B6FNQ6"/>
<proteinExistence type="predicted"/>
<comment type="caution">
    <text evidence="1">The sequence shown here is derived from an EMBL/GenBank/DDBJ whole genome shotgun (WGS) entry which is preliminary data.</text>
</comment>
<accession>A0A8B6FNQ6</accession>
<reference evidence="1" key="1">
    <citation type="submission" date="2018-11" db="EMBL/GenBank/DDBJ databases">
        <authorList>
            <person name="Alioto T."/>
            <person name="Alioto T."/>
        </authorList>
    </citation>
    <scope>NUCLEOTIDE SEQUENCE</scope>
</reference>
<organism evidence="1 2">
    <name type="scientific">Mytilus galloprovincialis</name>
    <name type="common">Mediterranean mussel</name>
    <dbReference type="NCBI Taxonomy" id="29158"/>
    <lineage>
        <taxon>Eukaryota</taxon>
        <taxon>Metazoa</taxon>
        <taxon>Spiralia</taxon>
        <taxon>Lophotrochozoa</taxon>
        <taxon>Mollusca</taxon>
        <taxon>Bivalvia</taxon>
        <taxon>Autobranchia</taxon>
        <taxon>Pteriomorphia</taxon>
        <taxon>Mytilida</taxon>
        <taxon>Mytiloidea</taxon>
        <taxon>Mytilidae</taxon>
        <taxon>Mytilinae</taxon>
        <taxon>Mytilus</taxon>
    </lineage>
</organism>
<name>A0A8B6FNQ6_MYTGA</name>
<dbReference type="OrthoDB" id="6111574at2759"/>
<protein>
    <submittedName>
        <fullName evidence="1">Uncharacterized protein</fullName>
    </submittedName>
</protein>
<dbReference type="Proteomes" id="UP000596742">
    <property type="component" value="Unassembled WGS sequence"/>
</dbReference>
<evidence type="ECO:0000313" key="1">
    <source>
        <dbReference type="EMBL" id="VDI52423.1"/>
    </source>
</evidence>
<sequence length="311" mass="35676">MEEISMKMPNIENDFSRIIQRIKDISVKFEATDMIPDTVCFGSLQFNEKRPSLPGLKTVNFHTGKIKVLFKIDIRGQFISGIFFNDDIIITDYTKNRIVHHNNTGKHTEALSIPNSPTDITKVNDQTVAVSSVVRKIFIIKLEPLTLVKTFDIGVPVWGLSLEDDQYITAHNNTIYWLNADTCAKIKELPTGTDTRSVTCCNKNKYIYMNNINSIKLESTDGNGFQYYTNRLSYPFNQEIDEEGNIYVVGYGSNNIHQLTPTGQLIRIFHISDIDKTITMYPWVMRFKRNTNRFLLTFHLSKGPVLVCEIE</sequence>